<feature type="non-terminal residue" evidence="1">
    <location>
        <position position="224"/>
    </location>
</feature>
<dbReference type="Proteomes" id="UP001432027">
    <property type="component" value="Unassembled WGS sequence"/>
</dbReference>
<keyword evidence="2" id="KW-1185">Reference proteome</keyword>
<gene>
    <name evidence="1" type="ORF">PENTCL1PPCAC_17870</name>
</gene>
<name>A0AAV5TMS7_9BILA</name>
<accession>A0AAV5TMS7</accession>
<proteinExistence type="predicted"/>
<protein>
    <submittedName>
        <fullName evidence="1">Uncharacterized protein</fullName>
    </submittedName>
</protein>
<dbReference type="EMBL" id="BTSX01000004">
    <property type="protein sequence ID" value="GMS95695.1"/>
    <property type="molecule type" value="Genomic_DNA"/>
</dbReference>
<evidence type="ECO:0000313" key="2">
    <source>
        <dbReference type="Proteomes" id="UP001432027"/>
    </source>
</evidence>
<feature type="non-terminal residue" evidence="1">
    <location>
        <position position="1"/>
    </location>
</feature>
<reference evidence="1" key="1">
    <citation type="submission" date="2023-10" db="EMBL/GenBank/DDBJ databases">
        <title>Genome assembly of Pristionchus species.</title>
        <authorList>
            <person name="Yoshida K."/>
            <person name="Sommer R.J."/>
        </authorList>
    </citation>
    <scope>NUCLEOTIDE SEQUENCE</scope>
    <source>
        <strain evidence="1">RS0144</strain>
    </source>
</reference>
<sequence length="224" mass="26064">EEEIKASAIEEIKHVESVEEEIRHVKSVEVEIKASAIDEIKHVESVEEEIKASAIEEIKHVESVDSSHCTLHLETTVSSPVLLVKGSMETHHVSDDVILIRQFDHAPSPIKDIHLLTSAIDPSIEAALTLTEWKEAETYSSFSSEEGMFEEYWEEVVVQHYEEEIRRTQEKRLQLLKRIEDTRRINERTFERRYSYGERRSYDRISMDSPFSLRTIDSPYSFNS</sequence>
<comment type="caution">
    <text evidence="1">The sequence shown here is derived from an EMBL/GenBank/DDBJ whole genome shotgun (WGS) entry which is preliminary data.</text>
</comment>
<evidence type="ECO:0000313" key="1">
    <source>
        <dbReference type="EMBL" id="GMS95695.1"/>
    </source>
</evidence>
<dbReference type="AlphaFoldDB" id="A0AAV5TMS7"/>
<organism evidence="1 2">
    <name type="scientific">Pristionchus entomophagus</name>
    <dbReference type="NCBI Taxonomy" id="358040"/>
    <lineage>
        <taxon>Eukaryota</taxon>
        <taxon>Metazoa</taxon>
        <taxon>Ecdysozoa</taxon>
        <taxon>Nematoda</taxon>
        <taxon>Chromadorea</taxon>
        <taxon>Rhabditida</taxon>
        <taxon>Rhabditina</taxon>
        <taxon>Diplogasteromorpha</taxon>
        <taxon>Diplogasteroidea</taxon>
        <taxon>Neodiplogasteridae</taxon>
        <taxon>Pristionchus</taxon>
    </lineage>
</organism>